<evidence type="ECO:0000313" key="4">
    <source>
        <dbReference type="EMBL" id="EEF59198.1"/>
    </source>
</evidence>
<accession>B9XLU1</accession>
<keyword evidence="5" id="KW-1185">Reference proteome</keyword>
<dbReference type="SUPFAM" id="SSF53474">
    <property type="entry name" value="alpha/beta-Hydrolases"/>
    <property type="match status" value="1"/>
</dbReference>
<dbReference type="PANTHER" id="PTHR48081:SF6">
    <property type="entry name" value="PEPTIDASE S9 PROLYL OLIGOPEPTIDASE CATALYTIC DOMAIN-CONTAINING PROTEIN"/>
    <property type="match status" value="1"/>
</dbReference>
<feature type="chain" id="PRO_5002893301" evidence="2">
    <location>
        <begin position="22"/>
        <end position="293"/>
    </location>
</feature>
<comment type="caution">
    <text evidence="4">The sequence shown here is derived from an EMBL/GenBank/DDBJ whole genome shotgun (WGS) entry which is preliminary data.</text>
</comment>
<feature type="signal peptide" evidence="2">
    <location>
        <begin position="1"/>
        <end position="21"/>
    </location>
</feature>
<dbReference type="OrthoDB" id="9794725at2"/>
<dbReference type="Pfam" id="PF20434">
    <property type="entry name" value="BD-FAE"/>
    <property type="match status" value="1"/>
</dbReference>
<sequence length="293" mass="31693" precursor="true">MKFLMSLLSSFMLLSASQAQPTNSFPLWEDGAPGALGTADKDIPTLTPFFPSPDKATGAAMVVCPGGGYGNLAPYEGKDYALWLKDQGVTAFVLKYRLGSAGYHHPVELQDVSRAIRLVRSHAAEWKLDPKRVGIIGSSAGGHLAATLMTHFDGGKSDSTDAVEKESSRPDLGILCYPVITMGEKTHAGSKMNLLGKDPSPELVKELSNECHVTKETPPCFLFHTVEDKAVPVENALMFATALREAGVPFDLHIYEKGAHGTALGTRAYNSATKLHPWTSDCVYWLKLRGFVK</sequence>
<evidence type="ECO:0000256" key="1">
    <source>
        <dbReference type="ARBA" id="ARBA00022801"/>
    </source>
</evidence>
<dbReference type="InterPro" id="IPR029058">
    <property type="entry name" value="AB_hydrolase_fold"/>
</dbReference>
<dbReference type="STRING" id="320771.Cflav_PD2403"/>
<dbReference type="PANTHER" id="PTHR48081">
    <property type="entry name" value="AB HYDROLASE SUPERFAMILY PROTEIN C4A8.06C"/>
    <property type="match status" value="1"/>
</dbReference>
<name>B9XLU1_PEDPL</name>
<protein>
    <submittedName>
        <fullName evidence="4">Alpha/beta hydrolase</fullName>
    </submittedName>
</protein>
<organism evidence="4 5">
    <name type="scientific">Pedosphaera parvula (strain Ellin514)</name>
    <dbReference type="NCBI Taxonomy" id="320771"/>
    <lineage>
        <taxon>Bacteria</taxon>
        <taxon>Pseudomonadati</taxon>
        <taxon>Verrucomicrobiota</taxon>
        <taxon>Pedosphaerae</taxon>
        <taxon>Pedosphaerales</taxon>
        <taxon>Pedosphaeraceae</taxon>
        <taxon>Pedosphaera</taxon>
    </lineage>
</organism>
<dbReference type="EMBL" id="ABOX02000031">
    <property type="protein sequence ID" value="EEF59198.1"/>
    <property type="molecule type" value="Genomic_DNA"/>
</dbReference>
<gene>
    <name evidence="4" type="ORF">Cflav_PD2403</name>
</gene>
<dbReference type="Proteomes" id="UP000003688">
    <property type="component" value="Unassembled WGS sequence"/>
</dbReference>
<dbReference type="InterPro" id="IPR049492">
    <property type="entry name" value="BD-FAE-like_dom"/>
</dbReference>
<feature type="domain" description="BD-FAE-like" evidence="3">
    <location>
        <begin position="51"/>
        <end position="243"/>
    </location>
</feature>
<proteinExistence type="predicted"/>
<dbReference type="InterPro" id="IPR050300">
    <property type="entry name" value="GDXG_lipolytic_enzyme"/>
</dbReference>
<dbReference type="AlphaFoldDB" id="B9XLU1"/>
<dbReference type="Gene3D" id="3.40.50.1820">
    <property type="entry name" value="alpha/beta hydrolase"/>
    <property type="match status" value="1"/>
</dbReference>
<evidence type="ECO:0000256" key="2">
    <source>
        <dbReference type="SAM" id="SignalP"/>
    </source>
</evidence>
<keyword evidence="1 4" id="KW-0378">Hydrolase</keyword>
<dbReference type="GO" id="GO:0016787">
    <property type="term" value="F:hydrolase activity"/>
    <property type="evidence" value="ECO:0007669"/>
    <property type="project" value="UniProtKB-KW"/>
</dbReference>
<evidence type="ECO:0000259" key="3">
    <source>
        <dbReference type="Pfam" id="PF20434"/>
    </source>
</evidence>
<evidence type="ECO:0000313" key="5">
    <source>
        <dbReference type="Proteomes" id="UP000003688"/>
    </source>
</evidence>
<keyword evidence="2" id="KW-0732">Signal</keyword>
<reference evidence="4 5" key="1">
    <citation type="journal article" date="2011" name="J. Bacteriol.">
        <title>Genome sequence of 'Pedosphaera parvula' Ellin514, an aerobic Verrucomicrobial isolate from pasture soil.</title>
        <authorList>
            <person name="Kant R."/>
            <person name="van Passel M.W."/>
            <person name="Sangwan P."/>
            <person name="Palva A."/>
            <person name="Lucas S."/>
            <person name="Copeland A."/>
            <person name="Lapidus A."/>
            <person name="Glavina Del Rio T."/>
            <person name="Dalin E."/>
            <person name="Tice H."/>
            <person name="Bruce D."/>
            <person name="Goodwin L."/>
            <person name="Pitluck S."/>
            <person name="Chertkov O."/>
            <person name="Larimer F.W."/>
            <person name="Land M.L."/>
            <person name="Hauser L."/>
            <person name="Brettin T.S."/>
            <person name="Detter J.C."/>
            <person name="Han S."/>
            <person name="de Vos W.M."/>
            <person name="Janssen P.H."/>
            <person name="Smidt H."/>
        </authorList>
    </citation>
    <scope>NUCLEOTIDE SEQUENCE [LARGE SCALE GENOMIC DNA]</scope>
    <source>
        <strain evidence="4 5">Ellin514</strain>
    </source>
</reference>